<evidence type="ECO:0000256" key="6">
    <source>
        <dbReference type="SAM" id="Phobius"/>
    </source>
</evidence>
<dbReference type="Pfam" id="PF02653">
    <property type="entry name" value="BPD_transp_2"/>
    <property type="match status" value="1"/>
</dbReference>
<evidence type="ECO:0000256" key="5">
    <source>
        <dbReference type="ARBA" id="ARBA00023136"/>
    </source>
</evidence>
<evidence type="ECO:0000256" key="3">
    <source>
        <dbReference type="ARBA" id="ARBA00022692"/>
    </source>
</evidence>
<gene>
    <name evidence="7" type="ORF">NQV15_07225</name>
</gene>
<dbReference type="InterPro" id="IPR043428">
    <property type="entry name" value="LivM-like"/>
</dbReference>
<reference evidence="7 8" key="1">
    <citation type="submission" date="2022-08" db="EMBL/GenBank/DDBJ databases">
        <title>novel species in genus Aeromicrobium.</title>
        <authorList>
            <person name="Ye L."/>
        </authorList>
    </citation>
    <scope>NUCLEOTIDE SEQUENCE [LARGE SCALE GENOMIC DNA]</scope>
    <source>
        <strain evidence="8">zg-Y1379</strain>
    </source>
</reference>
<feature type="transmembrane region" description="Helical" evidence="6">
    <location>
        <begin position="262"/>
        <end position="278"/>
    </location>
</feature>
<evidence type="ECO:0000256" key="1">
    <source>
        <dbReference type="ARBA" id="ARBA00004651"/>
    </source>
</evidence>
<dbReference type="InterPro" id="IPR001851">
    <property type="entry name" value="ABC_transp_permease"/>
</dbReference>
<keyword evidence="2" id="KW-1003">Cell membrane</keyword>
<evidence type="ECO:0000313" key="8">
    <source>
        <dbReference type="Proteomes" id="UP001316184"/>
    </source>
</evidence>
<feature type="transmembrane region" description="Helical" evidence="6">
    <location>
        <begin position="65"/>
        <end position="85"/>
    </location>
</feature>
<comment type="subcellular location">
    <subcellularLocation>
        <location evidence="1">Cell membrane</location>
        <topology evidence="1">Multi-pass membrane protein</topology>
    </subcellularLocation>
</comment>
<dbReference type="PANTHER" id="PTHR30482:SF10">
    <property type="entry name" value="HIGH-AFFINITY BRANCHED-CHAIN AMINO ACID TRANSPORT PROTEIN BRAE"/>
    <property type="match status" value="1"/>
</dbReference>
<accession>A0ABY5MAD8</accession>
<keyword evidence="5 6" id="KW-0472">Membrane</keyword>
<dbReference type="EMBL" id="CP102173">
    <property type="protein sequence ID" value="UUP15095.1"/>
    <property type="molecule type" value="Genomic_DNA"/>
</dbReference>
<protein>
    <submittedName>
        <fullName evidence="7">Branched-chain amino acid ABC transporter permease</fullName>
    </submittedName>
</protein>
<evidence type="ECO:0000256" key="4">
    <source>
        <dbReference type="ARBA" id="ARBA00022989"/>
    </source>
</evidence>
<keyword evidence="3 6" id="KW-0812">Transmembrane</keyword>
<evidence type="ECO:0000313" key="7">
    <source>
        <dbReference type="EMBL" id="UUP15095.1"/>
    </source>
</evidence>
<feature type="transmembrane region" description="Helical" evidence="6">
    <location>
        <begin position="236"/>
        <end position="255"/>
    </location>
</feature>
<organism evidence="7 8">
    <name type="scientific">Aeromicrobium wangtongii</name>
    <dbReference type="NCBI Taxonomy" id="2969247"/>
    <lineage>
        <taxon>Bacteria</taxon>
        <taxon>Bacillati</taxon>
        <taxon>Actinomycetota</taxon>
        <taxon>Actinomycetes</taxon>
        <taxon>Propionibacteriales</taxon>
        <taxon>Nocardioidaceae</taxon>
        <taxon>Aeromicrobium</taxon>
    </lineage>
</organism>
<name>A0ABY5MAD8_9ACTN</name>
<feature type="transmembrane region" description="Helical" evidence="6">
    <location>
        <begin position="207"/>
        <end position="224"/>
    </location>
</feature>
<evidence type="ECO:0000256" key="2">
    <source>
        <dbReference type="ARBA" id="ARBA00022475"/>
    </source>
</evidence>
<feature type="transmembrane region" description="Helical" evidence="6">
    <location>
        <begin position="154"/>
        <end position="175"/>
    </location>
</feature>
<keyword evidence="8" id="KW-1185">Reference proteome</keyword>
<dbReference type="PANTHER" id="PTHR30482">
    <property type="entry name" value="HIGH-AFFINITY BRANCHED-CHAIN AMINO ACID TRANSPORT SYSTEM PERMEASE"/>
    <property type="match status" value="1"/>
</dbReference>
<dbReference type="CDD" id="cd06581">
    <property type="entry name" value="TM_PBP1_LivM_like"/>
    <property type="match status" value="1"/>
</dbReference>
<keyword evidence="4 6" id="KW-1133">Transmembrane helix</keyword>
<dbReference type="RefSeq" id="WP_232399147.1">
    <property type="nucleotide sequence ID" value="NZ_CP102173.1"/>
</dbReference>
<feature type="transmembrane region" description="Helical" evidence="6">
    <location>
        <begin position="298"/>
        <end position="314"/>
    </location>
</feature>
<feature type="transmembrane region" description="Helical" evidence="6">
    <location>
        <begin position="38"/>
        <end position="59"/>
    </location>
</feature>
<dbReference type="Proteomes" id="UP001316184">
    <property type="component" value="Chromosome"/>
</dbReference>
<sequence length="331" mass="35153">MDFGTLIDAALSAALGPQAIVFALAAIGLNVHFGYTGLLNFGQAGFMAVGAFGLAVSVTTWGLNFWVGILIALGATVLLAIILGFPTLRLRADYLAIATIATSEILRLIFGSVEAKETFGGSNGLTGFSSTYKNLNPYDSGLDLGVVSFSRNDLWSITVGWTLVAISCLIVWSLMRSPWGRVLRSIREDEDAVRSLGKNVFAYKMQALILGGVFGGIAGIFHVLKQASAVPTDFNTTFTFYAYAALLVGGAARVLGPVIGSILFWFLIAGLGSFFSQATSGADPLIPASIMTDTQASLVRFIVLGLGLMLLMIFRPQGIFGDRREIAIDAR</sequence>
<proteinExistence type="predicted"/>
<feature type="transmembrane region" description="Helical" evidence="6">
    <location>
        <begin position="6"/>
        <end position="31"/>
    </location>
</feature>
<feature type="transmembrane region" description="Helical" evidence="6">
    <location>
        <begin position="92"/>
        <end position="110"/>
    </location>
</feature>